<evidence type="ECO:0000313" key="3">
    <source>
        <dbReference type="EMBL" id="EDQ02692.1"/>
    </source>
</evidence>
<evidence type="ECO:0000256" key="1">
    <source>
        <dbReference type="SAM" id="MobiDB-lite"/>
    </source>
</evidence>
<reference evidence="3 4" key="1">
    <citation type="submission" date="2007-10" db="EMBL/GenBank/DDBJ databases">
        <authorList>
            <person name="Yayanos A."/>
            <person name="Ferriera S."/>
            <person name="Johnson J."/>
            <person name="Kravitz S."/>
            <person name="Halpern A."/>
            <person name="Remington K."/>
            <person name="Beeson K."/>
            <person name="Tran B."/>
            <person name="Rogers Y.-H."/>
            <person name="Friedman R."/>
            <person name="Venter J.C."/>
        </authorList>
    </citation>
    <scope>NUCLEOTIDE SEQUENCE [LARGE SCALE GENOMIC DNA]</scope>
    <source>
        <strain evidence="3 4">KT99</strain>
    </source>
</reference>
<dbReference type="RefSeq" id="WP_005495696.1">
    <property type="nucleotide sequence ID" value="NZ_ABIC01000001.1"/>
</dbReference>
<keyword evidence="4" id="KW-1185">Reference proteome</keyword>
<proteinExistence type="predicted"/>
<gene>
    <name evidence="3" type="ORF">KT99_05987</name>
</gene>
<comment type="caution">
    <text evidence="3">The sequence shown here is derived from an EMBL/GenBank/DDBJ whole genome shotgun (WGS) entry which is preliminary data.</text>
</comment>
<dbReference type="AlphaFoldDB" id="A9CVH3"/>
<evidence type="ECO:0008006" key="5">
    <source>
        <dbReference type="Google" id="ProtNLM"/>
    </source>
</evidence>
<evidence type="ECO:0000313" key="4">
    <source>
        <dbReference type="Proteomes" id="UP000005839"/>
    </source>
</evidence>
<sequence length="173" mass="19075">MKAIISIICLLFAGSAIAECKQYIHLTEIPYAKNSSYFPSKYAKQLDELIESTSSKPGYLLLEFQILKLQASDDVRKYNMWLANRRIDRIKQYLSNSHYPAPVISRILTASNEDLRDVSVSWCNGAQSSSAVALAAADKPPPVKDISLPSINSEDDASINSDDTHAGTFSGSR</sequence>
<feature type="signal peptide" evidence="2">
    <location>
        <begin position="1"/>
        <end position="18"/>
    </location>
</feature>
<organism evidence="3 4">
    <name type="scientific">Shewanella benthica KT99</name>
    <dbReference type="NCBI Taxonomy" id="314608"/>
    <lineage>
        <taxon>Bacteria</taxon>
        <taxon>Pseudomonadati</taxon>
        <taxon>Pseudomonadota</taxon>
        <taxon>Gammaproteobacteria</taxon>
        <taxon>Alteromonadales</taxon>
        <taxon>Shewanellaceae</taxon>
        <taxon>Shewanella</taxon>
    </lineage>
</organism>
<feature type="chain" id="PRO_5002736785" description="OmpA-like domain-containing protein" evidence="2">
    <location>
        <begin position="19"/>
        <end position="173"/>
    </location>
</feature>
<name>A9CVH3_9GAMM</name>
<keyword evidence="2" id="KW-0732">Signal</keyword>
<dbReference type="Proteomes" id="UP000005839">
    <property type="component" value="Unassembled WGS sequence"/>
</dbReference>
<feature type="region of interest" description="Disordered" evidence="1">
    <location>
        <begin position="134"/>
        <end position="173"/>
    </location>
</feature>
<dbReference type="STRING" id="314608.KT99_05987"/>
<evidence type="ECO:0000256" key="2">
    <source>
        <dbReference type="SAM" id="SignalP"/>
    </source>
</evidence>
<accession>A9CVH3</accession>
<protein>
    <recommendedName>
        <fullName evidence="5">OmpA-like domain-containing protein</fullName>
    </recommendedName>
</protein>
<dbReference type="EMBL" id="ABIC01000001">
    <property type="protein sequence ID" value="EDQ02692.1"/>
    <property type="molecule type" value="Genomic_DNA"/>
</dbReference>